<evidence type="ECO:0000256" key="8">
    <source>
        <dbReference type="ARBA" id="ARBA00022475"/>
    </source>
</evidence>
<keyword evidence="9" id="KW-0963">Cytoplasm</keyword>
<feature type="domain" description="EF-hand" evidence="24">
    <location>
        <begin position="18"/>
        <end position="78"/>
    </location>
</feature>
<dbReference type="GO" id="GO:0071363">
    <property type="term" value="P:cellular response to growth factor stimulus"/>
    <property type="evidence" value="ECO:0007669"/>
    <property type="project" value="TreeGrafter"/>
</dbReference>
<evidence type="ECO:0000256" key="10">
    <source>
        <dbReference type="ARBA" id="ARBA00022618"/>
    </source>
</evidence>
<evidence type="ECO:0000256" key="9">
    <source>
        <dbReference type="ARBA" id="ARBA00022490"/>
    </source>
</evidence>
<keyword evidence="18" id="KW-0206">Cytoskeleton</keyword>
<proteinExistence type="predicted"/>
<keyword evidence="12" id="KW-0519">Myristate</keyword>
<evidence type="ECO:0000256" key="4">
    <source>
        <dbReference type="ARBA" id="ARBA00004300"/>
    </source>
</evidence>
<evidence type="ECO:0000313" key="26">
    <source>
        <dbReference type="Proteomes" id="UP000288216"/>
    </source>
</evidence>
<name>A0A401Q3F8_SCYTO</name>
<keyword evidence="10" id="KW-0131">Cell cycle</keyword>
<evidence type="ECO:0000256" key="23">
    <source>
        <dbReference type="ARBA" id="ARBA00041782"/>
    </source>
</evidence>
<dbReference type="GO" id="GO:0043204">
    <property type="term" value="C:perikaryon"/>
    <property type="evidence" value="ECO:0007669"/>
    <property type="project" value="UniProtKB-SubCell"/>
</dbReference>
<gene>
    <name evidence="25" type="ORF">scyTo_0017034</name>
</gene>
<evidence type="ECO:0000256" key="7">
    <source>
        <dbReference type="ARBA" id="ARBA00004624"/>
    </source>
</evidence>
<keyword evidence="11" id="KW-0037">Angiogenesis</keyword>
<keyword evidence="19" id="KW-0539">Nucleus</keyword>
<dbReference type="GO" id="GO:0007283">
    <property type="term" value="P:spermatogenesis"/>
    <property type="evidence" value="ECO:0007669"/>
    <property type="project" value="UniProtKB-KW"/>
</dbReference>
<evidence type="ECO:0000256" key="16">
    <source>
        <dbReference type="ARBA" id="ARBA00022871"/>
    </source>
</evidence>
<evidence type="ECO:0000256" key="2">
    <source>
        <dbReference type="ARBA" id="ARBA00004135"/>
    </source>
</evidence>
<keyword evidence="8" id="KW-1003">Cell membrane</keyword>
<reference evidence="25 26" key="1">
    <citation type="journal article" date="2018" name="Nat. Ecol. Evol.">
        <title>Shark genomes provide insights into elasmobranch evolution and the origin of vertebrates.</title>
        <authorList>
            <person name="Hara Y"/>
            <person name="Yamaguchi K"/>
            <person name="Onimaru K"/>
            <person name="Kadota M"/>
            <person name="Koyanagi M"/>
            <person name="Keeley SD"/>
            <person name="Tatsumi K"/>
            <person name="Tanaka K"/>
            <person name="Motone F"/>
            <person name="Kageyama Y"/>
            <person name="Nozu R"/>
            <person name="Adachi N"/>
            <person name="Nishimura O"/>
            <person name="Nakagawa R"/>
            <person name="Tanegashima C"/>
            <person name="Kiyatake I"/>
            <person name="Matsumoto R"/>
            <person name="Murakumo K"/>
            <person name="Nishida K"/>
            <person name="Terakita A"/>
            <person name="Kuratani S"/>
            <person name="Sato K"/>
            <person name="Hyodo S Kuraku.S."/>
        </authorList>
    </citation>
    <scope>NUCLEOTIDE SEQUENCE [LARGE SCALE GENOMIC DNA]</scope>
</reference>
<organism evidence="25 26">
    <name type="scientific">Scyliorhinus torazame</name>
    <name type="common">Cloudy catshark</name>
    <name type="synonym">Catulus torazame</name>
    <dbReference type="NCBI Taxonomy" id="75743"/>
    <lineage>
        <taxon>Eukaryota</taxon>
        <taxon>Metazoa</taxon>
        <taxon>Chordata</taxon>
        <taxon>Craniata</taxon>
        <taxon>Vertebrata</taxon>
        <taxon>Chondrichthyes</taxon>
        <taxon>Elasmobranchii</taxon>
        <taxon>Galeomorphii</taxon>
        <taxon>Galeoidea</taxon>
        <taxon>Carcharhiniformes</taxon>
        <taxon>Scyliorhinidae</taxon>
        <taxon>Scyliorhinus</taxon>
    </lineage>
</organism>
<accession>A0A401Q3F8</accession>
<evidence type="ECO:0000256" key="20">
    <source>
        <dbReference type="ARBA" id="ARBA00023273"/>
    </source>
</evidence>
<keyword evidence="16" id="KW-0221">Differentiation</keyword>
<dbReference type="GO" id="GO:0043495">
    <property type="term" value="F:protein-membrane adaptor activity"/>
    <property type="evidence" value="ECO:0007669"/>
    <property type="project" value="TreeGrafter"/>
</dbReference>
<dbReference type="EMBL" id="BFAA01010754">
    <property type="protein sequence ID" value="GCB79898.1"/>
    <property type="molecule type" value="Genomic_DNA"/>
</dbReference>
<evidence type="ECO:0000256" key="15">
    <source>
        <dbReference type="ARBA" id="ARBA00022842"/>
    </source>
</evidence>
<dbReference type="GO" id="GO:0001525">
    <property type="term" value="P:angiogenesis"/>
    <property type="evidence" value="ECO:0007669"/>
    <property type="project" value="UniProtKB-KW"/>
</dbReference>
<evidence type="ECO:0000256" key="13">
    <source>
        <dbReference type="ARBA" id="ARBA00022723"/>
    </source>
</evidence>
<evidence type="ECO:0000256" key="6">
    <source>
        <dbReference type="ARBA" id="ARBA00004495"/>
    </source>
</evidence>
<dbReference type="GO" id="GO:0005509">
    <property type="term" value="F:calcium ion binding"/>
    <property type="evidence" value="ECO:0007669"/>
    <property type="project" value="InterPro"/>
</dbReference>
<comment type="subcellular location">
    <subcellularLocation>
        <location evidence="3">Apical cell membrane</location>
    </subcellularLocation>
    <subcellularLocation>
        <location evidence="2">Cell membrane</location>
        <location evidence="2">Sarcolemma</location>
    </subcellularLocation>
    <subcellularLocation>
        <location evidence="6">Cell projection</location>
        <location evidence="6">Filopodium tip</location>
    </subcellularLocation>
    <subcellularLocation>
        <location evidence="7">Cell projection</location>
        <location evidence="7">Growth cone</location>
    </subcellularLocation>
    <subcellularLocation>
        <location evidence="4">Cytoplasm</location>
        <location evidence="4">Cytoskeleton</location>
        <location evidence="4">Microtubule organizing center</location>
        <location evidence="4">Centrosome</location>
    </subcellularLocation>
    <subcellularLocation>
        <location evidence="1">Nucleus</location>
    </subcellularLocation>
    <subcellularLocation>
        <location evidence="5">Perikaryon</location>
    </subcellularLocation>
</comment>
<keyword evidence="15" id="KW-0460">Magnesium</keyword>
<comment type="caution">
    <text evidence="25">The sequence shown here is derived from an EMBL/GenBank/DDBJ whole genome shotgun (WGS) entry which is preliminary data.</text>
</comment>
<evidence type="ECO:0000256" key="5">
    <source>
        <dbReference type="ARBA" id="ARBA00004484"/>
    </source>
</evidence>
<evidence type="ECO:0000256" key="11">
    <source>
        <dbReference type="ARBA" id="ARBA00022657"/>
    </source>
</evidence>
<dbReference type="GO" id="GO:0005634">
    <property type="term" value="C:nucleus"/>
    <property type="evidence" value="ECO:0007669"/>
    <property type="project" value="UniProtKB-SubCell"/>
</dbReference>
<dbReference type="GO" id="GO:0000287">
    <property type="term" value="F:magnesium ion binding"/>
    <property type="evidence" value="ECO:0007669"/>
    <property type="project" value="TreeGrafter"/>
</dbReference>
<dbReference type="SUPFAM" id="SSF47473">
    <property type="entry name" value="EF-hand"/>
    <property type="match status" value="1"/>
</dbReference>
<dbReference type="GO" id="GO:0032433">
    <property type="term" value="C:filopodium tip"/>
    <property type="evidence" value="ECO:0007669"/>
    <property type="project" value="UniProtKB-SubCell"/>
</dbReference>
<sequence>MKDKDETLLQVEKEKRNFNDNGAIDRSDLSQFLTLITGNEIHKTLNEMEMRIIIDMIMEDIDMDGDERINLSEFHHIASKMPDFASYFTMTVY</sequence>
<dbReference type="GO" id="GO:1903078">
    <property type="term" value="P:positive regulation of protein localization to plasma membrane"/>
    <property type="evidence" value="ECO:0007669"/>
    <property type="project" value="TreeGrafter"/>
</dbReference>
<dbReference type="GO" id="GO:0030426">
    <property type="term" value="C:growth cone"/>
    <property type="evidence" value="ECO:0007669"/>
    <property type="project" value="UniProtKB-SubCell"/>
</dbReference>
<evidence type="ECO:0000256" key="3">
    <source>
        <dbReference type="ARBA" id="ARBA00004221"/>
    </source>
</evidence>
<evidence type="ECO:0000256" key="21">
    <source>
        <dbReference type="ARBA" id="ARBA00023288"/>
    </source>
</evidence>
<dbReference type="AlphaFoldDB" id="A0A401Q3F8"/>
<dbReference type="OrthoDB" id="114727at2759"/>
<keyword evidence="16" id="KW-0744">Spermatogenesis</keyword>
<evidence type="ECO:0000256" key="19">
    <source>
        <dbReference type="ARBA" id="ARBA00023242"/>
    </source>
</evidence>
<keyword evidence="21" id="KW-0449">Lipoprotein</keyword>
<evidence type="ECO:0000256" key="14">
    <source>
        <dbReference type="ARBA" id="ARBA00022737"/>
    </source>
</evidence>
<evidence type="ECO:0000259" key="24">
    <source>
        <dbReference type="Pfam" id="PF13499"/>
    </source>
</evidence>
<dbReference type="InterPro" id="IPR051433">
    <property type="entry name" value="CIBP"/>
</dbReference>
<protein>
    <recommendedName>
        <fullName evidence="22">Calcium and integrin-binding protein 1</fullName>
    </recommendedName>
    <alternativeName>
        <fullName evidence="23">Calmyrin</fullName>
    </alternativeName>
</protein>
<keyword evidence="20" id="KW-0966">Cell projection</keyword>
<keyword evidence="26" id="KW-1185">Reference proteome</keyword>
<dbReference type="OMA" id="NEMEMRI"/>
<dbReference type="GO" id="GO:0070886">
    <property type="term" value="P:positive regulation of calcineurin-NFAT signaling cascade"/>
    <property type="evidence" value="ECO:0007669"/>
    <property type="project" value="TreeGrafter"/>
</dbReference>
<dbReference type="GO" id="GO:0042383">
    <property type="term" value="C:sarcolemma"/>
    <property type="evidence" value="ECO:0007669"/>
    <property type="project" value="UniProtKB-SubCell"/>
</dbReference>
<evidence type="ECO:0000256" key="1">
    <source>
        <dbReference type="ARBA" id="ARBA00004123"/>
    </source>
</evidence>
<dbReference type="GO" id="GO:0051301">
    <property type="term" value="P:cell division"/>
    <property type="evidence" value="ECO:0007669"/>
    <property type="project" value="UniProtKB-KW"/>
</dbReference>
<dbReference type="InterPro" id="IPR002048">
    <property type="entry name" value="EF_hand_dom"/>
</dbReference>
<dbReference type="PANTHER" id="PTHR45791:SF3">
    <property type="entry name" value="CALCIUM AND INTEGRIN-BINDING PROTEIN 1"/>
    <property type="match status" value="1"/>
</dbReference>
<evidence type="ECO:0000256" key="12">
    <source>
        <dbReference type="ARBA" id="ARBA00022707"/>
    </source>
</evidence>
<evidence type="ECO:0000256" key="17">
    <source>
        <dbReference type="ARBA" id="ARBA00023136"/>
    </source>
</evidence>
<dbReference type="PANTHER" id="PTHR45791">
    <property type="entry name" value="CALCIUM AND INTEGRIN BINDING FAMILY MEMBER 2"/>
    <property type="match status" value="1"/>
</dbReference>
<keyword evidence="13" id="KW-0479">Metal-binding</keyword>
<dbReference type="Pfam" id="PF13499">
    <property type="entry name" value="EF-hand_7"/>
    <property type="match status" value="1"/>
</dbReference>
<keyword evidence="10" id="KW-0132">Cell division</keyword>
<dbReference type="Gene3D" id="1.10.238.10">
    <property type="entry name" value="EF-hand"/>
    <property type="match status" value="1"/>
</dbReference>
<dbReference type="Proteomes" id="UP000288216">
    <property type="component" value="Unassembled WGS sequence"/>
</dbReference>
<evidence type="ECO:0000256" key="18">
    <source>
        <dbReference type="ARBA" id="ARBA00023212"/>
    </source>
</evidence>
<dbReference type="GO" id="GO:0005737">
    <property type="term" value="C:cytoplasm"/>
    <property type="evidence" value="ECO:0007669"/>
    <property type="project" value="TreeGrafter"/>
</dbReference>
<keyword evidence="17" id="KW-0472">Membrane</keyword>
<dbReference type="GO" id="GO:0016324">
    <property type="term" value="C:apical plasma membrane"/>
    <property type="evidence" value="ECO:0007669"/>
    <property type="project" value="UniProtKB-SubCell"/>
</dbReference>
<dbReference type="GO" id="GO:0005813">
    <property type="term" value="C:centrosome"/>
    <property type="evidence" value="ECO:0007669"/>
    <property type="project" value="UniProtKB-SubCell"/>
</dbReference>
<evidence type="ECO:0000256" key="22">
    <source>
        <dbReference type="ARBA" id="ARBA00040936"/>
    </source>
</evidence>
<dbReference type="InterPro" id="IPR011992">
    <property type="entry name" value="EF-hand-dom_pair"/>
</dbReference>
<evidence type="ECO:0000313" key="25">
    <source>
        <dbReference type="EMBL" id="GCB79898.1"/>
    </source>
</evidence>
<keyword evidence="14" id="KW-0677">Repeat</keyword>